<protein>
    <submittedName>
        <fullName evidence="1">DUF1569 domain-containing protein</fullName>
    </submittedName>
</protein>
<keyword evidence="2" id="KW-1185">Reference proteome</keyword>
<sequence>MKSLFEPGIKEEIISRMNSLSPGSQPQWGSMDVAQMLKHLKKTMKVATGETQLSQPPWYFKLMMPFYRSLLYNDKPWKQSLPTARELRMTDPENFENEQRELKETINTFLQLPFPDGKLKHPVFGWLSKEQWGKMQYKHLDHHFRQFGV</sequence>
<dbReference type="OrthoDB" id="2599194at2"/>
<dbReference type="Pfam" id="PF07606">
    <property type="entry name" value="DUF1569"/>
    <property type="match status" value="1"/>
</dbReference>
<dbReference type="RefSeq" id="WP_136335398.1">
    <property type="nucleotide sequence ID" value="NZ_QXMP01000002.1"/>
</dbReference>
<dbReference type="Proteomes" id="UP000305939">
    <property type="component" value="Unassembled WGS sequence"/>
</dbReference>
<dbReference type="AlphaFoldDB" id="A0A4S3M6N4"/>
<dbReference type="InterPro" id="IPR011463">
    <property type="entry name" value="DUF1569"/>
</dbReference>
<proteinExistence type="predicted"/>
<dbReference type="Gene3D" id="1.20.120.450">
    <property type="entry name" value="dinb family like domain"/>
    <property type="match status" value="1"/>
</dbReference>
<name>A0A4S3M6N4_9FLAO</name>
<reference evidence="1 2" key="1">
    <citation type="submission" date="2019-04" db="EMBL/GenBank/DDBJ databases">
        <title>Draft genome sequence of Robertkochia marina CC-AMO-30D.</title>
        <authorList>
            <person name="Hameed A."/>
            <person name="Lin S.-Y."/>
            <person name="Shahina M."/>
            <person name="Lai W.-A."/>
            <person name="Young C.-C."/>
        </authorList>
    </citation>
    <scope>NUCLEOTIDE SEQUENCE [LARGE SCALE GENOMIC DNA]</scope>
    <source>
        <strain evidence="1 2">CC-AMO-30D</strain>
    </source>
</reference>
<evidence type="ECO:0000313" key="2">
    <source>
        <dbReference type="Proteomes" id="UP000305939"/>
    </source>
</evidence>
<comment type="caution">
    <text evidence="1">The sequence shown here is derived from an EMBL/GenBank/DDBJ whole genome shotgun (WGS) entry which is preliminary data.</text>
</comment>
<dbReference type="EMBL" id="SSMC01000001">
    <property type="protein sequence ID" value="THD69907.1"/>
    <property type="molecule type" value="Genomic_DNA"/>
</dbReference>
<dbReference type="InterPro" id="IPR034660">
    <property type="entry name" value="DinB/YfiT-like"/>
</dbReference>
<accession>A0A4S3M6N4</accession>
<gene>
    <name evidence="1" type="ORF">E7Z59_06160</name>
</gene>
<organism evidence="1 2">
    <name type="scientific">Robertkochia marina</name>
    <dbReference type="NCBI Taxonomy" id="1227945"/>
    <lineage>
        <taxon>Bacteria</taxon>
        <taxon>Pseudomonadati</taxon>
        <taxon>Bacteroidota</taxon>
        <taxon>Flavobacteriia</taxon>
        <taxon>Flavobacteriales</taxon>
        <taxon>Flavobacteriaceae</taxon>
        <taxon>Robertkochia</taxon>
    </lineage>
</organism>
<evidence type="ECO:0000313" key="1">
    <source>
        <dbReference type="EMBL" id="THD69907.1"/>
    </source>
</evidence>